<accession>A0A9P4U9Q4</accession>
<reference evidence="2" key="1">
    <citation type="journal article" date="2020" name="Stud. Mycol.">
        <title>101 Dothideomycetes genomes: a test case for predicting lifestyles and emergence of pathogens.</title>
        <authorList>
            <person name="Haridas S."/>
            <person name="Albert R."/>
            <person name="Binder M."/>
            <person name="Bloem J."/>
            <person name="Labutti K."/>
            <person name="Salamov A."/>
            <person name="Andreopoulos B."/>
            <person name="Baker S."/>
            <person name="Barry K."/>
            <person name="Bills G."/>
            <person name="Bluhm B."/>
            <person name="Cannon C."/>
            <person name="Castanera R."/>
            <person name="Culley D."/>
            <person name="Daum C."/>
            <person name="Ezra D."/>
            <person name="Gonzalez J."/>
            <person name="Henrissat B."/>
            <person name="Kuo A."/>
            <person name="Liang C."/>
            <person name="Lipzen A."/>
            <person name="Lutzoni F."/>
            <person name="Magnuson J."/>
            <person name="Mondo S."/>
            <person name="Nolan M."/>
            <person name="Ohm R."/>
            <person name="Pangilinan J."/>
            <person name="Park H.-J."/>
            <person name="Ramirez L."/>
            <person name="Alfaro M."/>
            <person name="Sun H."/>
            <person name="Tritt A."/>
            <person name="Yoshinaga Y."/>
            <person name="Zwiers L.-H."/>
            <person name="Turgeon B."/>
            <person name="Goodwin S."/>
            <person name="Spatafora J."/>
            <person name="Crous P."/>
            <person name="Grigoriev I."/>
        </authorList>
    </citation>
    <scope>NUCLEOTIDE SEQUENCE</scope>
    <source>
        <strain evidence="2">CBS 690.94</strain>
    </source>
</reference>
<comment type="caution">
    <text evidence="2">The sequence shown here is derived from an EMBL/GenBank/DDBJ whole genome shotgun (WGS) entry which is preliminary data.</text>
</comment>
<keyword evidence="3" id="KW-1185">Reference proteome</keyword>
<evidence type="ECO:0000259" key="1">
    <source>
        <dbReference type="PROSITE" id="PS50097"/>
    </source>
</evidence>
<dbReference type="PANTHER" id="PTHR47843:SF2">
    <property type="entry name" value="BTB DOMAIN-CONTAINING PROTEIN"/>
    <property type="match status" value="1"/>
</dbReference>
<protein>
    <recommendedName>
        <fullName evidence="1">BTB domain-containing protein</fullName>
    </recommendedName>
</protein>
<gene>
    <name evidence="2" type="ORF">P171DRAFT_487934</name>
</gene>
<dbReference type="OrthoDB" id="194443at2759"/>
<dbReference type="Gene3D" id="3.30.710.10">
    <property type="entry name" value="Potassium Channel Kv1.1, Chain A"/>
    <property type="match status" value="1"/>
</dbReference>
<dbReference type="PANTHER" id="PTHR47843">
    <property type="entry name" value="BTB DOMAIN-CONTAINING PROTEIN-RELATED"/>
    <property type="match status" value="1"/>
</dbReference>
<dbReference type="InterPro" id="IPR000210">
    <property type="entry name" value="BTB/POZ_dom"/>
</dbReference>
<dbReference type="Proteomes" id="UP000799764">
    <property type="component" value="Unassembled WGS sequence"/>
</dbReference>
<dbReference type="InterPro" id="IPR011333">
    <property type="entry name" value="SKP1/BTB/POZ_sf"/>
</dbReference>
<dbReference type="SUPFAM" id="SSF54695">
    <property type="entry name" value="POZ domain"/>
    <property type="match status" value="1"/>
</dbReference>
<dbReference type="PROSITE" id="PS50097">
    <property type="entry name" value="BTB"/>
    <property type="match status" value="1"/>
</dbReference>
<evidence type="ECO:0000313" key="3">
    <source>
        <dbReference type="Proteomes" id="UP000799764"/>
    </source>
</evidence>
<dbReference type="Pfam" id="PF00651">
    <property type="entry name" value="BTB"/>
    <property type="match status" value="1"/>
</dbReference>
<dbReference type="AlphaFoldDB" id="A0A9P4U9Q4"/>
<proteinExistence type="predicted"/>
<feature type="domain" description="BTB" evidence="1">
    <location>
        <begin position="25"/>
        <end position="95"/>
    </location>
</feature>
<organism evidence="2 3">
    <name type="scientific">Karstenula rhodostoma CBS 690.94</name>
    <dbReference type="NCBI Taxonomy" id="1392251"/>
    <lineage>
        <taxon>Eukaryota</taxon>
        <taxon>Fungi</taxon>
        <taxon>Dikarya</taxon>
        <taxon>Ascomycota</taxon>
        <taxon>Pezizomycotina</taxon>
        <taxon>Dothideomycetes</taxon>
        <taxon>Pleosporomycetidae</taxon>
        <taxon>Pleosporales</taxon>
        <taxon>Massarineae</taxon>
        <taxon>Didymosphaeriaceae</taxon>
        <taxon>Karstenula</taxon>
    </lineage>
</organism>
<name>A0A9P4U9Q4_9PLEO</name>
<dbReference type="EMBL" id="MU001505">
    <property type="protein sequence ID" value="KAF2441473.1"/>
    <property type="molecule type" value="Genomic_DNA"/>
</dbReference>
<sequence>MTENETKTEASNAPAVEDNHVFRGTTVLVKVGPDAKEYHIHEAPLLRHSEFFRGALGNTVFSSAQDKIVKLDDIEPSIFDIFAYWLYHERLPSADYSGDDDWDKAFPKPFTELPDMWNEQRTAIIHAYVLADRILAAGFKRECFEEAHNMFRFQGPAYAAITYAWDNLPETSAMLELLVESHCYSVTNRQVQREHNMGESQEAIDELPNNFLYRVTRKYEDAIINKEISAWRALESYDDSNAWESKEGNM</sequence>
<evidence type="ECO:0000313" key="2">
    <source>
        <dbReference type="EMBL" id="KAF2441473.1"/>
    </source>
</evidence>